<organism evidence="2 3">
    <name type="scientific">Paraburkholderia acidicola</name>
    <dbReference type="NCBI Taxonomy" id="1912599"/>
    <lineage>
        <taxon>Bacteria</taxon>
        <taxon>Pseudomonadati</taxon>
        <taxon>Pseudomonadota</taxon>
        <taxon>Betaproteobacteria</taxon>
        <taxon>Burkholderiales</taxon>
        <taxon>Burkholderiaceae</taxon>
        <taxon>Paraburkholderia</taxon>
    </lineage>
</organism>
<evidence type="ECO:0000256" key="1">
    <source>
        <dbReference type="SAM" id="MobiDB-lite"/>
    </source>
</evidence>
<dbReference type="RefSeq" id="WP_096725653.1">
    <property type="nucleotide sequence ID" value="NZ_MTZV01000006.1"/>
</dbReference>
<dbReference type="SUPFAM" id="SSF51294">
    <property type="entry name" value="Hedgehog/intein (Hint) domain"/>
    <property type="match status" value="1"/>
</dbReference>
<proteinExistence type="predicted"/>
<evidence type="ECO:0008006" key="4">
    <source>
        <dbReference type="Google" id="ProtNLM"/>
    </source>
</evidence>
<gene>
    <name evidence="2" type="ORF">BWP39_29145</name>
</gene>
<dbReference type="InterPro" id="IPR006141">
    <property type="entry name" value="Intein_N"/>
</dbReference>
<feature type="compositionally biased region" description="Polar residues" evidence="1">
    <location>
        <begin position="1"/>
        <end position="12"/>
    </location>
</feature>
<dbReference type="EMBL" id="MTZV01000006">
    <property type="protein sequence ID" value="PCE23748.1"/>
    <property type="molecule type" value="Genomic_DNA"/>
</dbReference>
<dbReference type="PROSITE" id="PS50817">
    <property type="entry name" value="INTEIN_N_TER"/>
    <property type="match status" value="1"/>
</dbReference>
<name>A0A2A4ETM3_9BURK</name>
<sequence length="252" mass="28231">MAAQQNISVQQADSRDESTILSRSPAGMKGDWEITRLPVQRRLTQSPVINLGSTTHNCSCVLGDTPILLADGSTRAIEEFVGGEQVRNLGGVGTVIGVTKVKLGYTRRIIEMIGNHGQSLFVSDEHPLWTRFEEDGKVQEWWGVYNYSHYYMERCAQGYDTVDTHQPRMLRFDIPNTHATIDGWRHVQPVFHMMSPETPIYDLEVDVGSSYFANGFLIRGNPTATDSEGAHWNAEVADEQAQRFIRSLTASV</sequence>
<protein>
    <recommendedName>
        <fullName evidence="4">Hint domain-containing protein</fullName>
    </recommendedName>
</protein>
<comment type="caution">
    <text evidence="2">The sequence shown here is derived from an EMBL/GenBank/DDBJ whole genome shotgun (WGS) entry which is preliminary data.</text>
</comment>
<feature type="region of interest" description="Disordered" evidence="1">
    <location>
        <begin position="1"/>
        <end position="26"/>
    </location>
</feature>
<dbReference type="Proteomes" id="UP000218022">
    <property type="component" value="Unassembled WGS sequence"/>
</dbReference>
<reference evidence="2 3" key="1">
    <citation type="submission" date="2017-01" db="EMBL/GenBank/DDBJ databases">
        <title>Whole-Genome Shotgun Sequencing of Two beta-Proteobacterial Species in Search of the Bulgecin Biosynthetic Cluster.</title>
        <authorList>
            <person name="Horsman M.E."/>
            <person name="Marous D.R."/>
            <person name="Li R."/>
            <person name="Oliver R.A."/>
            <person name="Byun B."/>
            <person name="Emrich S.J."/>
            <person name="Boggess B."/>
            <person name="Townsend C.A."/>
            <person name="Mobashery S."/>
        </authorList>
    </citation>
    <scope>NUCLEOTIDE SEQUENCE [LARGE SCALE GENOMIC DNA]</scope>
    <source>
        <strain evidence="2 3">ATCC 31363</strain>
    </source>
</reference>
<dbReference type="GO" id="GO:0016539">
    <property type="term" value="P:intein-mediated protein splicing"/>
    <property type="evidence" value="ECO:0007669"/>
    <property type="project" value="InterPro"/>
</dbReference>
<evidence type="ECO:0000313" key="3">
    <source>
        <dbReference type="Proteomes" id="UP000218022"/>
    </source>
</evidence>
<evidence type="ECO:0000313" key="2">
    <source>
        <dbReference type="EMBL" id="PCE23748.1"/>
    </source>
</evidence>
<accession>A0A2A4ETM3</accession>
<dbReference type="AlphaFoldDB" id="A0A2A4ETM3"/>
<dbReference type="InterPro" id="IPR036844">
    <property type="entry name" value="Hint_dom_sf"/>
</dbReference>
<dbReference type="Gene3D" id="2.170.16.10">
    <property type="entry name" value="Hedgehog/Intein (Hint) domain"/>
    <property type="match status" value="1"/>
</dbReference>